<evidence type="ECO:0000256" key="7">
    <source>
        <dbReference type="HAMAP-Rule" id="MF_00523"/>
    </source>
</evidence>
<name>A0A0F5IPL9_9BACT</name>
<dbReference type="InterPro" id="IPR007691">
    <property type="entry name" value="LpxD"/>
</dbReference>
<dbReference type="STRING" id="927665.HMPREF1535_04705"/>
<dbReference type="UniPathway" id="UPA00973"/>
<keyword evidence="1 7" id="KW-0444">Lipid biosynthesis</keyword>
<gene>
    <name evidence="7" type="primary">lpxD</name>
    <name evidence="9" type="ORF">HMPREF1535_04705</name>
</gene>
<evidence type="ECO:0000256" key="6">
    <source>
        <dbReference type="ARBA" id="ARBA00023315"/>
    </source>
</evidence>
<dbReference type="InterPro" id="IPR011004">
    <property type="entry name" value="Trimer_LpxA-like_sf"/>
</dbReference>
<dbReference type="Pfam" id="PF00132">
    <property type="entry name" value="Hexapep"/>
    <property type="match status" value="2"/>
</dbReference>
<dbReference type="GO" id="GO:0009245">
    <property type="term" value="P:lipid A biosynthetic process"/>
    <property type="evidence" value="ECO:0007669"/>
    <property type="project" value="UniProtKB-UniRule"/>
</dbReference>
<dbReference type="PANTHER" id="PTHR43378:SF2">
    <property type="entry name" value="UDP-3-O-ACYLGLUCOSAMINE N-ACYLTRANSFERASE 1, MITOCHONDRIAL-RELATED"/>
    <property type="match status" value="1"/>
</dbReference>
<keyword evidence="3 7" id="KW-0808">Transferase</keyword>
<proteinExistence type="inferred from homology"/>
<organism evidence="9 10">
    <name type="scientific">Parabacteroides goldsteinii DSM 19448 = WAL 12034</name>
    <dbReference type="NCBI Taxonomy" id="927665"/>
    <lineage>
        <taxon>Bacteria</taxon>
        <taxon>Pseudomonadati</taxon>
        <taxon>Bacteroidota</taxon>
        <taxon>Bacteroidia</taxon>
        <taxon>Bacteroidales</taxon>
        <taxon>Tannerellaceae</taxon>
        <taxon>Parabacteroides</taxon>
    </lineage>
</organism>
<evidence type="ECO:0000313" key="9">
    <source>
        <dbReference type="EMBL" id="KKB47295.1"/>
    </source>
</evidence>
<dbReference type="NCBIfam" id="TIGR01853">
    <property type="entry name" value="lipid_A_lpxD"/>
    <property type="match status" value="1"/>
</dbReference>
<keyword evidence="2 7" id="KW-0441">Lipid A biosynthesis</keyword>
<dbReference type="InterPro" id="IPR020573">
    <property type="entry name" value="UDP_GlcNAc_AcTrfase_non-rep"/>
</dbReference>
<dbReference type="RefSeq" id="WP_007653898.1">
    <property type="nucleotide sequence ID" value="NZ_KQ033914.1"/>
</dbReference>
<feature type="active site" description="Proton acceptor" evidence="7">
    <location>
        <position position="240"/>
    </location>
</feature>
<dbReference type="CDD" id="cd03352">
    <property type="entry name" value="LbH_LpxD"/>
    <property type="match status" value="1"/>
</dbReference>
<dbReference type="Gene3D" id="3.40.1390.10">
    <property type="entry name" value="MurE/MurF, N-terminal domain"/>
    <property type="match status" value="1"/>
</dbReference>
<dbReference type="AlphaFoldDB" id="A0A0F5IPL9"/>
<dbReference type="GeneID" id="69978720"/>
<comment type="similarity">
    <text evidence="7">Belongs to the transferase hexapeptide repeat family. LpxD subfamily.</text>
</comment>
<comment type="pathway">
    <text evidence="7">Bacterial outer membrane biogenesis; LPS lipid A biosynthesis.</text>
</comment>
<dbReference type="EMBL" id="AQHV01000026">
    <property type="protein sequence ID" value="KKB47295.1"/>
    <property type="molecule type" value="Genomic_DNA"/>
</dbReference>
<evidence type="ECO:0000313" key="10">
    <source>
        <dbReference type="Proteomes" id="UP000033047"/>
    </source>
</evidence>
<evidence type="ECO:0000256" key="3">
    <source>
        <dbReference type="ARBA" id="ARBA00022679"/>
    </source>
</evidence>
<dbReference type="EC" id="2.3.1.191" evidence="7"/>
<sequence length="346" mass="36891">MELSAQQIADFLGGTVDGNPEVKVSNFSKIEEGQPGTLTFLANPKYEHYIYNTEASIVLVNNDFSPAEQITATLVKVENAYSALAMLLNLVEQSKPKKAGISSAAFIAASATMGEDCFVGNFAYIGEQVKLGKNCQIYPNAYIGDGVTIGDNCILYPHTTIYNGCKIGNNCILHAGSVIGSDGFGFAPEGENYKKIPQLGNVVLEDNVEIGANTTIDRAVMGSTIIRRGVKLDNLVQIAHNVEVGENTVMAAQVGIAGSVKIGSHCMFGGQVGLAGHIHIADGVVFGAQSGVISDIKEAKTVLGAPAIDAKNFMRSSAVFNRLPDMYRTLGQLQREIEQLKKEINK</sequence>
<feature type="domain" description="UDP-3-O-[3-hydroxymyristoyl] glucosamine N-acyltransferase non-repeat region" evidence="8">
    <location>
        <begin position="22"/>
        <end position="90"/>
    </location>
</feature>
<evidence type="ECO:0000256" key="4">
    <source>
        <dbReference type="ARBA" id="ARBA00022737"/>
    </source>
</evidence>
<accession>A0A0F5IPL9</accession>
<dbReference type="GO" id="GO:0016020">
    <property type="term" value="C:membrane"/>
    <property type="evidence" value="ECO:0007669"/>
    <property type="project" value="GOC"/>
</dbReference>
<keyword evidence="4 7" id="KW-0677">Repeat</keyword>
<dbReference type="NCBIfam" id="NF002060">
    <property type="entry name" value="PRK00892.1"/>
    <property type="match status" value="1"/>
</dbReference>
<dbReference type="SUPFAM" id="SSF51161">
    <property type="entry name" value="Trimeric LpxA-like enzymes"/>
    <property type="match status" value="1"/>
</dbReference>
<keyword evidence="6 7" id="KW-0012">Acyltransferase</keyword>
<dbReference type="GO" id="GO:0103118">
    <property type="term" value="F:UDP-3-O-[(3R)-3-hydroxyacyl]-glucosamine N-acyltransferase activity"/>
    <property type="evidence" value="ECO:0007669"/>
    <property type="project" value="UniProtKB-EC"/>
</dbReference>
<comment type="catalytic activity">
    <reaction evidence="7">
        <text>a UDP-3-O-[(3R)-3-hydroxyacyl]-alpha-D-glucosamine + a (3R)-hydroxyacyl-[ACP] = a UDP-2-N,3-O-bis[(3R)-3-hydroxyacyl]-alpha-D-glucosamine + holo-[ACP] + H(+)</text>
        <dbReference type="Rhea" id="RHEA:53836"/>
        <dbReference type="Rhea" id="RHEA-COMP:9685"/>
        <dbReference type="Rhea" id="RHEA-COMP:9945"/>
        <dbReference type="ChEBI" id="CHEBI:15378"/>
        <dbReference type="ChEBI" id="CHEBI:64479"/>
        <dbReference type="ChEBI" id="CHEBI:78827"/>
        <dbReference type="ChEBI" id="CHEBI:137740"/>
        <dbReference type="ChEBI" id="CHEBI:137748"/>
        <dbReference type="EC" id="2.3.1.191"/>
    </reaction>
</comment>
<dbReference type="Pfam" id="PF04613">
    <property type="entry name" value="LpxD"/>
    <property type="match status" value="1"/>
</dbReference>
<comment type="caution">
    <text evidence="9">The sequence shown here is derived from an EMBL/GenBank/DDBJ whole genome shotgun (WGS) entry which is preliminary data.</text>
</comment>
<dbReference type="PANTHER" id="PTHR43378">
    <property type="entry name" value="UDP-3-O-ACYLGLUCOSAMINE N-ACYLTRANSFERASE"/>
    <property type="match status" value="1"/>
</dbReference>
<dbReference type="HAMAP" id="MF_00523">
    <property type="entry name" value="LpxD"/>
    <property type="match status" value="1"/>
</dbReference>
<reference evidence="9 10" key="1">
    <citation type="submission" date="2013-04" db="EMBL/GenBank/DDBJ databases">
        <title>The Genome Sequence of Parabacteroides goldsteinii DSM 19448.</title>
        <authorList>
            <consortium name="The Broad Institute Genomics Platform"/>
            <person name="Earl A."/>
            <person name="Ward D."/>
            <person name="Feldgarden M."/>
            <person name="Gevers D."/>
            <person name="Martens E."/>
            <person name="Sakamoto M."/>
            <person name="Benno Y."/>
            <person name="Song Y."/>
            <person name="Liu C."/>
            <person name="Lee J."/>
            <person name="Bolanos M."/>
            <person name="Vaisanen M.L."/>
            <person name="Finegold S.M."/>
            <person name="Walker B."/>
            <person name="Young S."/>
            <person name="Zeng Q."/>
            <person name="Gargeya S."/>
            <person name="Fitzgerald M."/>
            <person name="Haas B."/>
            <person name="Abouelleil A."/>
            <person name="Allen A.W."/>
            <person name="Alvarado L."/>
            <person name="Arachchi H.M."/>
            <person name="Berlin A.M."/>
            <person name="Chapman S.B."/>
            <person name="Gainer-Dewar J."/>
            <person name="Goldberg J."/>
            <person name="Griggs A."/>
            <person name="Gujja S."/>
            <person name="Hansen M."/>
            <person name="Howarth C."/>
            <person name="Imamovic A."/>
            <person name="Ireland A."/>
            <person name="Larimer J."/>
            <person name="McCowan C."/>
            <person name="Murphy C."/>
            <person name="Pearson M."/>
            <person name="Poon T.W."/>
            <person name="Priest M."/>
            <person name="Roberts A."/>
            <person name="Saif S."/>
            <person name="Shea T."/>
            <person name="Sisk P."/>
            <person name="Sykes S."/>
            <person name="Wortman J."/>
            <person name="Nusbaum C."/>
            <person name="Birren B."/>
        </authorList>
    </citation>
    <scope>NUCLEOTIDE SEQUENCE [LARGE SCALE GENOMIC DNA]</scope>
    <source>
        <strain evidence="9 10">DSM 19448</strain>
    </source>
</reference>
<keyword evidence="5 7" id="KW-0443">Lipid metabolism</keyword>
<evidence type="ECO:0000259" key="8">
    <source>
        <dbReference type="Pfam" id="PF04613"/>
    </source>
</evidence>
<evidence type="ECO:0000256" key="2">
    <source>
        <dbReference type="ARBA" id="ARBA00022556"/>
    </source>
</evidence>
<evidence type="ECO:0000256" key="1">
    <source>
        <dbReference type="ARBA" id="ARBA00022516"/>
    </source>
</evidence>
<dbReference type="PATRIC" id="fig|927665.4.peg.4826"/>
<protein>
    <recommendedName>
        <fullName evidence="7">UDP-3-O-acylglucosamine N-acyltransferase</fullName>
        <ecNumber evidence="7">2.3.1.191</ecNumber>
    </recommendedName>
</protein>
<dbReference type="GO" id="GO:0016410">
    <property type="term" value="F:N-acyltransferase activity"/>
    <property type="evidence" value="ECO:0007669"/>
    <property type="project" value="InterPro"/>
</dbReference>
<comment type="function">
    <text evidence="7">Catalyzes the N-acylation of UDP-3-O-acylglucosamine using 3-hydroxyacyl-ACP as the acyl donor. Is involved in the biosynthesis of lipid A, a phosphorylated glycolipid that anchors the lipopolysaccharide to the outer membrane of the cell.</text>
</comment>
<dbReference type="HOGENOM" id="CLU_049865_0_0_10"/>
<comment type="subunit">
    <text evidence="7">Homotrimer.</text>
</comment>
<dbReference type="Gene3D" id="2.160.10.10">
    <property type="entry name" value="Hexapeptide repeat proteins"/>
    <property type="match status" value="1"/>
</dbReference>
<dbReference type="Proteomes" id="UP000033047">
    <property type="component" value="Unassembled WGS sequence"/>
</dbReference>
<dbReference type="InterPro" id="IPR001451">
    <property type="entry name" value="Hexapep"/>
</dbReference>
<evidence type="ECO:0000256" key="5">
    <source>
        <dbReference type="ARBA" id="ARBA00023098"/>
    </source>
</evidence>